<organism evidence="2 3">
    <name type="scientific">Paenibacillus qinlingensis</name>
    <dbReference type="NCBI Taxonomy" id="1837343"/>
    <lineage>
        <taxon>Bacteria</taxon>
        <taxon>Bacillati</taxon>
        <taxon>Bacillota</taxon>
        <taxon>Bacilli</taxon>
        <taxon>Bacillales</taxon>
        <taxon>Paenibacillaceae</taxon>
        <taxon>Paenibacillus</taxon>
    </lineage>
</organism>
<dbReference type="EMBL" id="JAVDSB010000002">
    <property type="protein sequence ID" value="MDR6550872.1"/>
    <property type="molecule type" value="Genomic_DNA"/>
</dbReference>
<gene>
    <name evidence="2" type="ORF">J2736_002059</name>
</gene>
<dbReference type="Proteomes" id="UP001267290">
    <property type="component" value="Unassembled WGS sequence"/>
</dbReference>
<evidence type="ECO:0000259" key="1">
    <source>
        <dbReference type="PROSITE" id="PS50853"/>
    </source>
</evidence>
<dbReference type="SUPFAM" id="SSF49265">
    <property type="entry name" value="Fibronectin type III"/>
    <property type="match status" value="1"/>
</dbReference>
<dbReference type="InterPro" id="IPR013783">
    <property type="entry name" value="Ig-like_fold"/>
</dbReference>
<proteinExistence type="predicted"/>
<dbReference type="Gene3D" id="2.60.40.10">
    <property type="entry name" value="Immunoglobulins"/>
    <property type="match status" value="2"/>
</dbReference>
<dbReference type="PROSITE" id="PS50853">
    <property type="entry name" value="FN3"/>
    <property type="match status" value="1"/>
</dbReference>
<name>A0ABU1NTR2_9BACL</name>
<sequence length="1261" mass="144220">MKEIRLNDDLRHHKYRWPKTLLSYPIELSLADPQVYKLIDEKQREHRYQLSESVSNRQATLSFLTDLPSGSKQIYRLEQADMQSQPPLLGLVMDENEAGCVTITTTVLTVAIRRETSLDESGRYPIFTIGNENIRGAAYLQSNVPLASYELEVRNAGCLYADCVLTAHFADETSYKLQLKIIDEMEFVEMQEELTGFTEEYEGKLVLNWEQFQPQIRYARNRGNEKVDLYKDDNDYLPYKLLPYASYNSWWSTAVASFTDTHKGTSAALFVKGAEQWKYPEYALWGSPENTAIRFRYCMNMDLSGTLQWEYPFISGTRTTAIAIYKSEKNDQYEQKNYVEFLWFWYEFIHLNKVKDWILRWKEDRSQYPRYFPEESMPASGKEVWHYGVRKEPFTPAFMEEMIYHLSHNMNQLYEAGPVSAREFFSWVPVFDMASTKMTDQQFDDFKACFAFMAYAHSSECFMPIDNMLAGHPNFLADMRSVPALMASLFPNHPHAGNWVAQFEKAMARNMKYHIRPDVPAWDSVGGRWTENLGCYNWASLVPMMKTGTLIYRTFGDNVLMYPNITKWTEWMLNTLSAPVDGKRTYPPQGAHSGVHLDPMVPTESVRLLAERLVHYEPLLAEYLMYVCKQDAVTHEERIPKSNLYHVLFDPNLRGNEGTRPRLASMKYTGYGYILRAAVGEESEVSVHLQQIDEGPNYRWGRAGQGGCGVLYYYAAGKRYSYNRPEDVGDYDMGDVQASSNFGVLVGHEYRSIGRNELTEPLYDFGFAQFVQANAGDYAKPFYQSRSVLLSGNDYIVVYDQVGDMRVRGRFAWFVKEGEPFPHIDQLKPGVKGVQVLPGIPADATQDPLRTTHKSKGVVYDGSGDFLTVVTHRQLNCDYNTYTRRTEYGAEVKLQGRTDRIFRDGGIIQYTDQHCSFTGYAGIVRLYGEFKAEAALFKGTSIGALGVKVTVQPIEQEANGSGLSFIIQGGRLSGQVKCAQRVQIKVEWQERETASGYRLYVNAVEYEAELSENHSFTFHLPKGSYTWEWTNLAPTPQETEITSVVVSSHQAEVTWRHAEGASGYQMEQSKDGGQSWTLAGQEISGTRTLLTGLDNESKIHLRVRACHADKCGKWSHDYPVYVTTRVPLAPEGLKVWKWGSAYRILWGRQLGVRGYKLYRRVQGAELFHLIYEGAASEWIDTEISGLPNVYEYAVSACNGNGEGMKSLLRDTAAGGLAEWDPQPEQGFRRYTPSHEYGYHGFDHWGNARKSELRYPDEGIIK</sequence>
<dbReference type="RefSeq" id="WP_310226052.1">
    <property type="nucleotide sequence ID" value="NZ_JAVDSB010000002.1"/>
</dbReference>
<feature type="domain" description="Fibronectin type-III" evidence="1">
    <location>
        <begin position="1035"/>
        <end position="1127"/>
    </location>
</feature>
<protein>
    <recommendedName>
        <fullName evidence="1">Fibronectin type-III domain-containing protein</fullName>
    </recommendedName>
</protein>
<dbReference type="InterPro" id="IPR003961">
    <property type="entry name" value="FN3_dom"/>
</dbReference>
<comment type="caution">
    <text evidence="2">The sequence shown here is derived from an EMBL/GenBank/DDBJ whole genome shotgun (WGS) entry which is preliminary data.</text>
</comment>
<dbReference type="CDD" id="cd00063">
    <property type="entry name" value="FN3"/>
    <property type="match status" value="1"/>
</dbReference>
<dbReference type="SMART" id="SM00060">
    <property type="entry name" value="FN3"/>
    <property type="match status" value="2"/>
</dbReference>
<evidence type="ECO:0000313" key="2">
    <source>
        <dbReference type="EMBL" id="MDR6550872.1"/>
    </source>
</evidence>
<reference evidence="2 3" key="1">
    <citation type="submission" date="2023-07" db="EMBL/GenBank/DDBJ databases">
        <title>Sorghum-associated microbial communities from plants grown in Nebraska, USA.</title>
        <authorList>
            <person name="Schachtman D."/>
        </authorList>
    </citation>
    <scope>NUCLEOTIDE SEQUENCE [LARGE SCALE GENOMIC DNA]</scope>
    <source>
        <strain evidence="2 3">CC258</strain>
    </source>
</reference>
<keyword evidence="3" id="KW-1185">Reference proteome</keyword>
<dbReference type="InterPro" id="IPR036116">
    <property type="entry name" value="FN3_sf"/>
</dbReference>
<evidence type="ECO:0000313" key="3">
    <source>
        <dbReference type="Proteomes" id="UP001267290"/>
    </source>
</evidence>
<accession>A0ABU1NTR2</accession>